<evidence type="ECO:0000256" key="3">
    <source>
        <dbReference type="SAM" id="MobiDB-lite"/>
    </source>
</evidence>
<keyword evidence="1" id="KW-0547">Nucleotide-binding</keyword>
<feature type="compositionally biased region" description="Polar residues" evidence="3">
    <location>
        <begin position="742"/>
        <end position="760"/>
    </location>
</feature>
<reference evidence="5 6" key="1">
    <citation type="submission" date="2024-06" db="EMBL/GenBank/DDBJ databases">
        <authorList>
            <person name="Kraege A."/>
            <person name="Thomma B."/>
        </authorList>
    </citation>
    <scope>NUCLEOTIDE SEQUENCE [LARGE SCALE GENOMIC DNA]</scope>
</reference>
<dbReference type="Gene3D" id="1.10.510.10">
    <property type="entry name" value="Transferase(Phosphotransferase) domain 1"/>
    <property type="match status" value="1"/>
</dbReference>
<name>A0ABP1G2Y9_9CHLO</name>
<evidence type="ECO:0000313" key="6">
    <source>
        <dbReference type="Proteomes" id="UP001497392"/>
    </source>
</evidence>
<evidence type="ECO:0000259" key="4">
    <source>
        <dbReference type="PROSITE" id="PS50011"/>
    </source>
</evidence>
<dbReference type="InterPro" id="IPR051681">
    <property type="entry name" value="Ser/Thr_Kinases-Pseudokinases"/>
</dbReference>
<comment type="caution">
    <text evidence="5">The sequence shown here is derived from an EMBL/GenBank/DDBJ whole genome shotgun (WGS) entry which is preliminary data.</text>
</comment>
<dbReference type="SUPFAM" id="SSF56112">
    <property type="entry name" value="Protein kinase-like (PK-like)"/>
    <property type="match status" value="1"/>
</dbReference>
<dbReference type="Pfam" id="PF07714">
    <property type="entry name" value="PK_Tyr_Ser-Thr"/>
    <property type="match status" value="1"/>
</dbReference>
<evidence type="ECO:0000313" key="5">
    <source>
        <dbReference type="EMBL" id="CAL5224202.1"/>
    </source>
</evidence>
<keyword evidence="6" id="KW-1185">Reference proteome</keyword>
<evidence type="ECO:0000256" key="2">
    <source>
        <dbReference type="ARBA" id="ARBA00022840"/>
    </source>
</evidence>
<protein>
    <submittedName>
        <fullName evidence="5">G6845 protein</fullName>
    </submittedName>
</protein>
<dbReference type="EMBL" id="CAXHTA020000010">
    <property type="protein sequence ID" value="CAL5224202.1"/>
    <property type="molecule type" value="Genomic_DNA"/>
</dbReference>
<dbReference type="PANTHER" id="PTHR44329:SF298">
    <property type="entry name" value="MIXED LINEAGE KINASE DOMAIN-LIKE PROTEIN"/>
    <property type="match status" value="1"/>
</dbReference>
<feature type="domain" description="Protein kinase" evidence="4">
    <location>
        <begin position="464"/>
        <end position="710"/>
    </location>
</feature>
<feature type="region of interest" description="Disordered" evidence="3">
    <location>
        <begin position="740"/>
        <end position="801"/>
    </location>
</feature>
<dbReference type="PROSITE" id="PS50011">
    <property type="entry name" value="PROTEIN_KINASE_DOM"/>
    <property type="match status" value="1"/>
</dbReference>
<evidence type="ECO:0000256" key="1">
    <source>
        <dbReference type="ARBA" id="ARBA00022741"/>
    </source>
</evidence>
<dbReference type="Proteomes" id="UP001497392">
    <property type="component" value="Unassembled WGS sequence"/>
</dbReference>
<gene>
    <name evidence="5" type="primary">g6845</name>
    <name evidence="5" type="ORF">VP750_LOCUS5861</name>
</gene>
<dbReference type="InterPro" id="IPR000719">
    <property type="entry name" value="Prot_kinase_dom"/>
</dbReference>
<sequence>MTNNDSLSLFKLIWHGLIASWYLGFLAADVAPAAGPGSSGASAASGFVLLKLRDYAADYFQTPDSDYGKVIMALRTVERWVGQDAEVLRNAFLSNTLPPTQRDWTGYNISYEVLNISASTPAQKFTDGKPGSGGLSSPEQRSQLLASYHSIDISYQVYWTIYSSYREEAQNFNATVVQQNFMEAIRATKNLAIWENWYLRTDIYPQAAPIVARLPLGYAEGLKVTVQLTGTLLVPFVVEMETLFLAALFRPLNERLFISQLNVIQVNQSTGSAESVNVTMSGVFGSPSPVVAQVFREVMCTESCAVPSANAFAQSFTQDNIALLTAHLLSVEPDGSSLQAQATAMGFPSSQLASATAADPSALAPVNHAILAESVSSIVGFCGFAAILLGTACWIHRRRQKRSDSSKEYLVANAMSMRRSRGSMSTPASVTTEASSAGSSLKDLQKWSLPTVRAEDIEICRQPDGSPVKLGRGGFCKVLKGIHGGIREVALKMLQNVEDPQNELERFTQELELLKMLNFDSRIVQLYGACILEGCPVLVLEFMGGGDLSEAISNDRSGHLRWYDRGQYIALDVVRGLAYLHACKCLHGDLTCKNILLSEDHSIAKIGDLGLSKMIRSTILELPVGGTLAFAAPEVLLNMRCNEKADMFSFAVVLWTICTQEVPIRGHLRTLKVPEECPLSIAQLIDDCLENPPKERPSARQAYDIIKAALAPMQAPHRAQEGPNEAVLEAAAQHCREMLSKSDLQQSMRSARNPGQQGQPIASMALSNLAPHDLHTGAIPGSSHPSRPNPFDLDQNQQQIS</sequence>
<accession>A0ABP1G2Y9</accession>
<dbReference type="InterPro" id="IPR008266">
    <property type="entry name" value="Tyr_kinase_AS"/>
</dbReference>
<dbReference type="PANTHER" id="PTHR44329">
    <property type="entry name" value="SERINE/THREONINE-PROTEIN KINASE TNNI3K-RELATED"/>
    <property type="match status" value="1"/>
</dbReference>
<dbReference type="InterPro" id="IPR001245">
    <property type="entry name" value="Ser-Thr/Tyr_kinase_cat_dom"/>
</dbReference>
<keyword evidence="2" id="KW-0067">ATP-binding</keyword>
<proteinExistence type="predicted"/>
<dbReference type="InterPro" id="IPR011009">
    <property type="entry name" value="Kinase-like_dom_sf"/>
</dbReference>
<dbReference type="PROSITE" id="PS00109">
    <property type="entry name" value="PROTEIN_KINASE_TYR"/>
    <property type="match status" value="1"/>
</dbReference>
<organism evidence="5 6">
    <name type="scientific">Coccomyxa viridis</name>
    <dbReference type="NCBI Taxonomy" id="1274662"/>
    <lineage>
        <taxon>Eukaryota</taxon>
        <taxon>Viridiplantae</taxon>
        <taxon>Chlorophyta</taxon>
        <taxon>core chlorophytes</taxon>
        <taxon>Trebouxiophyceae</taxon>
        <taxon>Trebouxiophyceae incertae sedis</taxon>
        <taxon>Coccomyxaceae</taxon>
        <taxon>Coccomyxa</taxon>
    </lineage>
</organism>